<protein>
    <submittedName>
        <fullName evidence="2">Uncharacterized protein</fullName>
    </submittedName>
</protein>
<gene>
    <name evidence="2" type="ORF">Cpap_3566</name>
</gene>
<reference evidence="2" key="2">
    <citation type="submission" date="2011-01" db="EMBL/GenBank/DDBJ databases">
        <title>The Non-contiguous Finished genome of Clostridium papyrosolvens.</title>
        <authorList>
            <person name="Lucas S."/>
            <person name="Copeland A."/>
            <person name="Lapidus A."/>
            <person name="Cheng J.-F."/>
            <person name="Goodwin L."/>
            <person name="Pitluck S."/>
            <person name="Misra M."/>
            <person name="Chertkov O."/>
            <person name="Detter J.C."/>
            <person name="Han C."/>
            <person name="Tapia R."/>
            <person name="Land M."/>
            <person name="Hauser L."/>
            <person name="Kyrpides N."/>
            <person name="Ivanova N."/>
            <person name="Pagani I."/>
            <person name="Mouttaki H."/>
            <person name="He Z."/>
            <person name="Zhou J."/>
            <person name="Hemme C.L."/>
            <person name="Woyke T."/>
        </authorList>
    </citation>
    <scope>NUCLEOTIDE SEQUENCE [LARGE SCALE GENOMIC DNA]</scope>
    <source>
        <strain evidence="2">DSM 2782</strain>
    </source>
</reference>
<feature type="signal peptide" evidence="1">
    <location>
        <begin position="1"/>
        <end position="25"/>
    </location>
</feature>
<dbReference type="AlphaFoldDB" id="F1T9F5"/>
<dbReference type="Proteomes" id="UP000003860">
    <property type="component" value="Unassembled WGS sequence"/>
</dbReference>
<keyword evidence="1" id="KW-0732">Signal</keyword>
<feature type="chain" id="PRO_5003271179" evidence="1">
    <location>
        <begin position="26"/>
        <end position="312"/>
    </location>
</feature>
<dbReference type="EMBL" id="ACXX02000002">
    <property type="protein sequence ID" value="EGD49137.1"/>
    <property type="molecule type" value="Genomic_DNA"/>
</dbReference>
<evidence type="ECO:0000313" key="2">
    <source>
        <dbReference type="EMBL" id="EGD49137.1"/>
    </source>
</evidence>
<comment type="caution">
    <text evidence="2">The sequence shown here is derived from an EMBL/GenBank/DDBJ whole genome shotgun (WGS) entry which is preliminary data.</text>
</comment>
<evidence type="ECO:0000313" key="3">
    <source>
        <dbReference type="Proteomes" id="UP000003860"/>
    </source>
</evidence>
<evidence type="ECO:0000256" key="1">
    <source>
        <dbReference type="SAM" id="SignalP"/>
    </source>
</evidence>
<organism evidence="2 3">
    <name type="scientific">Ruminiclostridium papyrosolvens DSM 2782</name>
    <dbReference type="NCBI Taxonomy" id="588581"/>
    <lineage>
        <taxon>Bacteria</taxon>
        <taxon>Bacillati</taxon>
        <taxon>Bacillota</taxon>
        <taxon>Clostridia</taxon>
        <taxon>Eubacteriales</taxon>
        <taxon>Oscillospiraceae</taxon>
        <taxon>Ruminiclostridium</taxon>
    </lineage>
</organism>
<dbReference type="STRING" id="588581.Cpap_3566"/>
<reference evidence="2" key="1">
    <citation type="submission" date="2009-07" db="EMBL/GenBank/DDBJ databases">
        <authorList>
            <consortium name="US DOE Joint Genome Institute (JGI-PGF)"/>
            <person name="Lucas S."/>
            <person name="Copeland A."/>
            <person name="Lapidus A."/>
            <person name="Glavina del Rio T."/>
            <person name="Tice H."/>
            <person name="Bruce D."/>
            <person name="Goodwin L."/>
            <person name="Pitluck S."/>
            <person name="Larimer F."/>
            <person name="Land M.L."/>
            <person name="Mouttaki H."/>
            <person name="He Z."/>
            <person name="Zhou J."/>
            <person name="Hemme C.L."/>
        </authorList>
    </citation>
    <scope>NUCLEOTIDE SEQUENCE</scope>
    <source>
        <strain evidence="2">DSM 2782</strain>
    </source>
</reference>
<keyword evidence="3" id="KW-1185">Reference proteome</keyword>
<sequence>MIFRRIKNMVLTVLIISLFSLSVSAAVETSPYDDAVSNMLNMGFTQQYINDLNEEEILKYKNATLYSSDEKYIKIISSDEGSKVIESSENEWLMHQIEPEINAKVASTSGKDDPEVNKTSWIKLETSILHSSGNNYFMSCRYEWLKNPGCNMEDVLGLGCSGADVLYNTFTFVQKYDITCNHTSSTHPKYSSGTSTITNNDNTPSTFTTNGIAKKFNLPPKDDVHYGSETPRPYSYHDYTSNVRGYMSVQIYKNNTNNTIISNIATYDHQQFSLSFSPSIEFDLKGAMSLAGAFSFSSTYDQVIVGKNRKLP</sequence>
<name>F1T9F5_9FIRM</name>
<proteinExistence type="predicted"/>
<accession>F1T9F5</accession>
<dbReference type="RefSeq" id="WP_004617297.1">
    <property type="nucleotide sequence ID" value="NZ_ACXX02000002.1"/>
</dbReference>